<protein>
    <submittedName>
        <fullName evidence="6">Two-component system, NarL family, sensor histidine kinase DesK</fullName>
        <ecNumber evidence="6">2.7.13.3</ecNumber>
    </submittedName>
</protein>
<sequence length="414" mass="46472">MESQINNKSIAAFYRRHKANISIDTASAIFTWLLVSGASLYSMLSWTPISNTQVALAAVLFLCYLFFWLLLSQQEKYKNETTVRLLLLAITFIIVIAIYFVVPFVYTAILMVVWSAALPHFMKIKTAFMLSPIWSLTLYLVYGLYWNFNGMVVTAMLFWTFNLFALVMVTTTIKAKESREKVEMINLELISTQQLLGQAAEQAERVRIARNIHDLLGHHLTALTINLQVAGRQLEKLNVGSKDESSKKAIKDSIEQCHSLSKLLLSDVREAVSDIRMKSNLNIKQAILAMTERLPNIKVSLDYPNDITINDVNTADVLTRCIQESITNALKHGHAKTMHIAFLQTGDLLALSIEAALSKQLKVSKISESNPNFILGNGLKGMQERLKQIQGSVAFTLNSAAFMTDIKVPVLDHD</sequence>
<gene>
    <name evidence="6" type="primary">desK</name>
    <name evidence="6" type="ORF">GPAL_0897</name>
</gene>
<dbReference type="GO" id="GO:0000155">
    <property type="term" value="F:phosphorelay sensor kinase activity"/>
    <property type="evidence" value="ECO:0007669"/>
    <property type="project" value="InterPro"/>
</dbReference>
<keyword evidence="4" id="KW-1133">Transmembrane helix</keyword>
<evidence type="ECO:0000313" key="7">
    <source>
        <dbReference type="Proteomes" id="UP000006251"/>
    </source>
</evidence>
<dbReference type="GO" id="GO:0016020">
    <property type="term" value="C:membrane"/>
    <property type="evidence" value="ECO:0007669"/>
    <property type="project" value="InterPro"/>
</dbReference>
<dbReference type="Pfam" id="PF07730">
    <property type="entry name" value="HisKA_3"/>
    <property type="match status" value="1"/>
</dbReference>
<dbReference type="PANTHER" id="PTHR24421:SF59">
    <property type="entry name" value="OXYGEN SENSOR HISTIDINE KINASE NREB"/>
    <property type="match status" value="1"/>
</dbReference>
<evidence type="ECO:0000256" key="4">
    <source>
        <dbReference type="SAM" id="Phobius"/>
    </source>
</evidence>
<evidence type="ECO:0000256" key="1">
    <source>
        <dbReference type="ARBA" id="ARBA00022679"/>
    </source>
</evidence>
<dbReference type="PANTHER" id="PTHR24421">
    <property type="entry name" value="NITRATE/NITRITE SENSOR PROTEIN NARX-RELATED"/>
    <property type="match status" value="1"/>
</dbReference>
<feature type="transmembrane region" description="Helical" evidence="4">
    <location>
        <begin position="83"/>
        <end position="100"/>
    </location>
</feature>
<accession>K6ZBP5</accession>
<keyword evidence="2 6" id="KW-0418">Kinase</keyword>
<feature type="transmembrane region" description="Helical" evidence="4">
    <location>
        <begin position="151"/>
        <end position="173"/>
    </location>
</feature>
<keyword evidence="7" id="KW-1185">Reference proteome</keyword>
<evidence type="ECO:0000256" key="2">
    <source>
        <dbReference type="ARBA" id="ARBA00022777"/>
    </source>
</evidence>
<feature type="domain" description="Signal transduction histidine kinase subgroup 3 dimerisation and phosphoacceptor" evidence="5">
    <location>
        <begin position="204"/>
        <end position="276"/>
    </location>
</feature>
<dbReference type="InterPro" id="IPR050482">
    <property type="entry name" value="Sensor_HK_TwoCompSys"/>
</dbReference>
<feature type="transmembrane region" description="Helical" evidence="4">
    <location>
        <begin position="127"/>
        <end position="145"/>
    </location>
</feature>
<dbReference type="SUPFAM" id="SSF55874">
    <property type="entry name" value="ATPase domain of HSP90 chaperone/DNA topoisomerase II/histidine kinase"/>
    <property type="match status" value="1"/>
</dbReference>
<dbReference type="Proteomes" id="UP000006251">
    <property type="component" value="Unassembled WGS sequence"/>
</dbReference>
<keyword evidence="1 6" id="KW-0808">Transferase</keyword>
<organism evidence="6 7">
    <name type="scientific">Brumicola pallidula DSM 14239 = ACAM 615</name>
    <dbReference type="NCBI Taxonomy" id="1121922"/>
    <lineage>
        <taxon>Bacteria</taxon>
        <taxon>Pseudomonadati</taxon>
        <taxon>Pseudomonadota</taxon>
        <taxon>Gammaproteobacteria</taxon>
        <taxon>Alteromonadales</taxon>
        <taxon>Alteromonadaceae</taxon>
        <taxon>Brumicola</taxon>
    </lineage>
</organism>
<comment type="caution">
    <text evidence="6">The sequence shown here is derived from an EMBL/GenBank/DDBJ whole genome shotgun (WGS) entry which is preliminary data.</text>
</comment>
<reference evidence="7" key="1">
    <citation type="journal article" date="2014" name="Environ. Microbiol.">
        <title>Comparative genomics of the marine bacterial genus Glaciecola reveals the high degree of genomic diversity and genomic characteristic for cold adaptation.</title>
        <authorList>
            <person name="Qin Q.L."/>
            <person name="Xie B.B."/>
            <person name="Yu Y."/>
            <person name="Shu Y.L."/>
            <person name="Rong J.C."/>
            <person name="Zhang Y.J."/>
            <person name="Zhao D.L."/>
            <person name="Chen X.L."/>
            <person name="Zhang X.Y."/>
            <person name="Chen B."/>
            <person name="Zhou B.C."/>
            <person name="Zhang Y.Z."/>
        </authorList>
    </citation>
    <scope>NUCLEOTIDE SEQUENCE [LARGE SCALE GENOMIC DNA]</scope>
    <source>
        <strain evidence="7">ACAM 615</strain>
    </source>
</reference>
<dbReference type="STRING" id="1121922.GCA_000428905_01422"/>
<dbReference type="InterPro" id="IPR036890">
    <property type="entry name" value="HATPase_C_sf"/>
</dbReference>
<dbReference type="EC" id="2.7.13.3" evidence="6"/>
<dbReference type="RefSeq" id="WP_006009563.1">
    <property type="nucleotide sequence ID" value="NZ_BAEQ01000016.1"/>
</dbReference>
<keyword evidence="3" id="KW-0902">Two-component regulatory system</keyword>
<dbReference type="AlphaFoldDB" id="K6ZBP5"/>
<dbReference type="OrthoDB" id="9797605at2"/>
<dbReference type="EMBL" id="BAEQ01000016">
    <property type="protein sequence ID" value="GAC27777.1"/>
    <property type="molecule type" value="Genomic_DNA"/>
</dbReference>
<evidence type="ECO:0000256" key="3">
    <source>
        <dbReference type="ARBA" id="ARBA00023012"/>
    </source>
</evidence>
<name>K6ZBP5_9ALTE</name>
<dbReference type="GO" id="GO:0046983">
    <property type="term" value="F:protein dimerization activity"/>
    <property type="evidence" value="ECO:0007669"/>
    <property type="project" value="InterPro"/>
</dbReference>
<dbReference type="Gene3D" id="3.30.565.10">
    <property type="entry name" value="Histidine kinase-like ATPase, C-terminal domain"/>
    <property type="match status" value="1"/>
</dbReference>
<keyword evidence="4" id="KW-0812">Transmembrane</keyword>
<feature type="transmembrane region" description="Helical" evidence="4">
    <location>
        <begin position="53"/>
        <end position="71"/>
    </location>
</feature>
<dbReference type="Gene3D" id="1.20.5.1930">
    <property type="match status" value="1"/>
</dbReference>
<proteinExistence type="predicted"/>
<dbReference type="InterPro" id="IPR011712">
    <property type="entry name" value="Sig_transdc_His_kin_sub3_dim/P"/>
</dbReference>
<evidence type="ECO:0000259" key="5">
    <source>
        <dbReference type="Pfam" id="PF07730"/>
    </source>
</evidence>
<evidence type="ECO:0000313" key="6">
    <source>
        <dbReference type="EMBL" id="GAC27777.1"/>
    </source>
</evidence>
<feature type="transmembrane region" description="Helical" evidence="4">
    <location>
        <begin position="21"/>
        <end position="41"/>
    </location>
</feature>
<keyword evidence="4" id="KW-0472">Membrane</keyword>